<dbReference type="Pfam" id="PF00404">
    <property type="entry name" value="Dockerin_1"/>
    <property type="match status" value="1"/>
</dbReference>
<dbReference type="InterPro" id="IPR003646">
    <property type="entry name" value="SH3-like_bac-type"/>
</dbReference>
<dbReference type="Gene3D" id="1.10.1330.10">
    <property type="entry name" value="Dockerin domain"/>
    <property type="match status" value="1"/>
</dbReference>
<evidence type="ECO:0000313" key="5">
    <source>
        <dbReference type="Proteomes" id="UP001208567"/>
    </source>
</evidence>
<feature type="chain" id="PRO_5046302941" description="DUF5050 domain-containing protein" evidence="1">
    <location>
        <begin position="23"/>
        <end position="1038"/>
    </location>
</feature>
<feature type="domain" description="SH3b" evidence="3">
    <location>
        <begin position="785"/>
        <end position="847"/>
    </location>
</feature>
<feature type="signal peptide" evidence="1">
    <location>
        <begin position="1"/>
        <end position="22"/>
    </location>
</feature>
<dbReference type="SMART" id="SM00287">
    <property type="entry name" value="SH3b"/>
    <property type="match status" value="1"/>
</dbReference>
<dbReference type="Gene3D" id="3.10.100.10">
    <property type="entry name" value="Mannose-Binding Protein A, subunit A"/>
    <property type="match status" value="2"/>
</dbReference>
<comment type="caution">
    <text evidence="4">The sequence shown here is derived from an EMBL/GenBank/DDBJ whole genome shotgun (WGS) entry which is preliminary data.</text>
</comment>
<evidence type="ECO:0000259" key="3">
    <source>
        <dbReference type="PROSITE" id="PS51781"/>
    </source>
</evidence>
<reference evidence="4 5" key="1">
    <citation type="journal article" date="2024" name="Int. J. Syst. Evol. Microbiol.">
        <title>Clostridium omnivorum sp. nov., isolated from anoxic soil under the treatment of reductive soil disinfestation.</title>
        <authorList>
            <person name="Ueki A."/>
            <person name="Tonouchi A."/>
            <person name="Kaku N."/>
            <person name="Honma S."/>
            <person name="Ueki K."/>
        </authorList>
    </citation>
    <scope>NUCLEOTIDE SEQUENCE [LARGE SCALE GENOMIC DNA]</scope>
    <source>
        <strain evidence="4 5">E14</strain>
    </source>
</reference>
<dbReference type="InterPro" id="IPR050111">
    <property type="entry name" value="C-type_lectin/snaclec_domain"/>
</dbReference>
<dbReference type="CDD" id="cd03603">
    <property type="entry name" value="CLECT_VCBS"/>
    <property type="match status" value="1"/>
</dbReference>
<dbReference type="Pfam" id="PF08239">
    <property type="entry name" value="SH3_3"/>
    <property type="match status" value="1"/>
</dbReference>
<dbReference type="RefSeq" id="WP_264848987.1">
    <property type="nucleotide sequence ID" value="NZ_BRXR01000001.1"/>
</dbReference>
<dbReference type="InterPro" id="IPR036439">
    <property type="entry name" value="Dockerin_dom_sf"/>
</dbReference>
<dbReference type="PANTHER" id="PTHR22803">
    <property type="entry name" value="MANNOSE, PHOSPHOLIPASE, LECTIN RECEPTOR RELATED"/>
    <property type="match status" value="1"/>
</dbReference>
<dbReference type="SUPFAM" id="SSF56436">
    <property type="entry name" value="C-type lectin-like"/>
    <property type="match status" value="2"/>
</dbReference>
<keyword evidence="5" id="KW-1185">Reference proteome</keyword>
<dbReference type="SUPFAM" id="SSF63446">
    <property type="entry name" value="Type I dockerin domain"/>
    <property type="match status" value="1"/>
</dbReference>
<sequence length="1038" mass="116432">MFKKIISIILASFICFTTIAISKQDVKALGEQTTKVYNSQNKHYYELIDLSMSWKDSEAYCEKNGGHLVTITSKEELDFVNNMIKGGTKDRYWLGASDEQQEGTWSWVTGEQFAISSWNTGEPNNYYGYHSENFLMSNKDGQWMDVSNDSLVSLYGFICEYESKIDPIKIENTANKHLYSVIDKTTSFDSAEAYCESIGGHLATITSLDEQQFISGILKSNGGLDSYWIGATDREQEGTWKWITNENFAYSNWNSGEPNNSGGNENYAVLYKNTGSWNDTINATSGVGIICEWDAKENALTEDVNNDGAVDIIDLALVSRNYNTNNKLYDLNGDSIVDIYDLVKISKSMNNRFSNNGSISIGNTSGNILNGGYAALDSSYRYYRNGEDGGKLYRAKVDGTEKVKLNDDSVESINVIGNWIYYRNLLDSSSIYRIKNDGTERSRIVSDNFSNFIVEGGWIYYYSSYDSSRIYRISTSGQNRSKVVDASSDTFTVNSGQLYYINKDVNNALYKVDLTTLASIKISSDVVGKFDVYRGNIYYSNLASNKNLYSIDLDGGNLKKILDASVDSINLSEGWLYYNNASDNKMYKYKLDGTSNTKISDNTTNAFCVTGDMIYYINTMDNKLYKIGIDGTSNKLVDNYRVYQLNNLVAEFNNKDEALNYVNSKVLDHSCILGPSDNVIWNNYSLYRVYDGSILQKEFEINNLFSAIDYAKSLSNPKVVKVNKDFTDGDLMWSNTAPQYYVFSGENLLSKFDTLEGAIALAKVNSTVKIVSPDGSIIYDFDKLQKGYVATTAYVNIRQGPGTNYTILGTFKNYDTVDIVEKSGDWYKILFGQGFAYVYAQYVVIGSVPSDAVIKTAINIIAQNESGTSYTCVVAKDVNSLSIGLFQWHGSRAKEVLVKIRDKDPETFNTKLTATNIPTEVTYSDDYWDNKALNDIEVLALKALLDTNVAKEVEDSLATRDTNSYINTGKTLGITDNKALVFFADMYNQGPGYAAQAVNACTDKSLYNIYQQSLIVCTQSYWVPRRTRVYNQLLTMSL</sequence>
<dbReference type="CDD" id="cd00037">
    <property type="entry name" value="CLECT"/>
    <property type="match status" value="1"/>
</dbReference>
<dbReference type="InterPro" id="IPR032485">
    <property type="entry name" value="LRP1-like_beta_prop"/>
</dbReference>
<dbReference type="Pfam" id="PF00059">
    <property type="entry name" value="Lectin_C"/>
    <property type="match status" value="2"/>
</dbReference>
<dbReference type="SUPFAM" id="SSF63825">
    <property type="entry name" value="YWTD domain"/>
    <property type="match status" value="2"/>
</dbReference>
<dbReference type="InterPro" id="IPR016187">
    <property type="entry name" value="CTDL_fold"/>
</dbReference>
<keyword evidence="1" id="KW-0732">Signal</keyword>
<dbReference type="InterPro" id="IPR001304">
    <property type="entry name" value="C-type_lectin-like"/>
</dbReference>
<dbReference type="InterPro" id="IPR034007">
    <property type="entry name" value="CTLD_bac"/>
</dbReference>
<proteinExistence type="predicted"/>
<dbReference type="InterPro" id="IPR016186">
    <property type="entry name" value="C-type_lectin-like/link_sf"/>
</dbReference>
<evidence type="ECO:0000256" key="1">
    <source>
        <dbReference type="SAM" id="SignalP"/>
    </source>
</evidence>
<feature type="domain" description="C-type lectin" evidence="2">
    <location>
        <begin position="174"/>
        <end position="279"/>
    </location>
</feature>
<evidence type="ECO:0008006" key="6">
    <source>
        <dbReference type="Google" id="ProtNLM"/>
    </source>
</evidence>
<dbReference type="Gene3D" id="2.30.30.40">
    <property type="entry name" value="SH3 Domains"/>
    <property type="match status" value="1"/>
</dbReference>
<dbReference type="InterPro" id="IPR002105">
    <property type="entry name" value="Dockerin_1_rpt"/>
</dbReference>
<accession>A0ABQ5N3B4</accession>
<dbReference type="EMBL" id="BRXR01000001">
    <property type="protein sequence ID" value="GLC29699.1"/>
    <property type="molecule type" value="Genomic_DNA"/>
</dbReference>
<dbReference type="SMART" id="SM00034">
    <property type="entry name" value="CLECT"/>
    <property type="match status" value="2"/>
</dbReference>
<name>A0ABQ5N3B4_9CLOT</name>
<dbReference type="PROSITE" id="PS50041">
    <property type="entry name" value="C_TYPE_LECTIN_2"/>
    <property type="match status" value="2"/>
</dbReference>
<feature type="domain" description="C-type lectin" evidence="2">
    <location>
        <begin position="40"/>
        <end position="145"/>
    </location>
</feature>
<organism evidence="4 5">
    <name type="scientific">Clostridium omnivorum</name>
    <dbReference type="NCBI Taxonomy" id="1604902"/>
    <lineage>
        <taxon>Bacteria</taxon>
        <taxon>Bacillati</taxon>
        <taxon>Bacillota</taxon>
        <taxon>Clostridia</taxon>
        <taxon>Eubacteriales</taxon>
        <taxon>Clostridiaceae</taxon>
        <taxon>Clostridium</taxon>
    </lineage>
</organism>
<dbReference type="Pfam" id="PF16472">
    <property type="entry name" value="DUF5050"/>
    <property type="match status" value="2"/>
</dbReference>
<dbReference type="PROSITE" id="PS51781">
    <property type="entry name" value="SH3B"/>
    <property type="match status" value="1"/>
</dbReference>
<protein>
    <recommendedName>
        <fullName evidence="6">DUF5050 domain-containing protein</fullName>
    </recommendedName>
</protein>
<evidence type="ECO:0000259" key="2">
    <source>
        <dbReference type="PROSITE" id="PS50041"/>
    </source>
</evidence>
<dbReference type="Proteomes" id="UP001208567">
    <property type="component" value="Unassembled WGS sequence"/>
</dbReference>
<evidence type="ECO:0000313" key="4">
    <source>
        <dbReference type="EMBL" id="GLC29699.1"/>
    </source>
</evidence>
<gene>
    <name evidence="4" type="ORF">bsdE14_11090</name>
</gene>